<evidence type="ECO:0000256" key="2">
    <source>
        <dbReference type="ARBA" id="ARBA00022763"/>
    </source>
</evidence>
<sequence length="211" mass="21365">MIAFVSGSVAALAPDSAVVEVGGIGMAVQCTPDTLSALRIGQQAKLATSLVVREDSLTLYGFADDDERQVFELLQTASGVGPRLAQAMLAVHSPDALRLAVSTGDEKALTAVPGIGKKGAQKLLLELKDRLGRPVGSGAGAEAARAGGSASAAAWRDQLHAALIGLGYAPREADDAVAAVAPQAEAALADGAAPPVPQLLRAALQSLNRTR</sequence>
<proteinExistence type="inferred from homology"/>
<reference evidence="8 9" key="1">
    <citation type="submission" date="2019-10" db="EMBL/GenBank/DDBJ databases">
        <title>Streptomyces tenebrisbrunneis sp.nov., an endogenous actinomycete isolated from of Lycium ruthenicum.</title>
        <authorList>
            <person name="Ma L."/>
        </authorList>
    </citation>
    <scope>NUCLEOTIDE SEQUENCE [LARGE SCALE GENOMIC DNA]</scope>
    <source>
        <strain evidence="8 9">TRM 66187</strain>
    </source>
</reference>
<dbReference type="Gene3D" id="1.10.150.20">
    <property type="entry name" value="5' to 3' exonuclease, C-terminal subdomain"/>
    <property type="match status" value="1"/>
</dbReference>
<dbReference type="Pfam" id="PF14520">
    <property type="entry name" value="HHH_5"/>
    <property type="match status" value="1"/>
</dbReference>
<dbReference type="InterPro" id="IPR010994">
    <property type="entry name" value="RuvA_2-like"/>
</dbReference>
<evidence type="ECO:0000313" key="9">
    <source>
        <dbReference type="Proteomes" id="UP000621266"/>
    </source>
</evidence>
<comment type="subunit">
    <text evidence="6">Homotetramer. Forms an RuvA(8)-RuvB(12)-Holliday junction (HJ) complex. HJ DNA is sandwiched between 2 RuvA tetramers; dsDNA enters through RuvA and exits via RuvB. An RuvB hexamer assembles on each DNA strand where it exits the tetramer. Each RuvB hexamer is contacted by two RuvA subunits (via domain III) on 2 adjacent RuvB subunits; this complex drives branch migration. In the full resolvosome a probable DNA-RuvA(4)-RuvB(12)-RuvC(2) complex forms which resolves the HJ.</text>
</comment>
<dbReference type="Proteomes" id="UP000621266">
    <property type="component" value="Unassembled WGS sequence"/>
</dbReference>
<dbReference type="Gene3D" id="2.40.50.140">
    <property type="entry name" value="Nucleic acid-binding proteins"/>
    <property type="match status" value="1"/>
</dbReference>
<dbReference type="InterPro" id="IPR011114">
    <property type="entry name" value="RuvA_C"/>
</dbReference>
<dbReference type="HAMAP" id="MF_00031">
    <property type="entry name" value="DNA_HJ_migration_RuvA"/>
    <property type="match status" value="1"/>
</dbReference>
<comment type="similarity">
    <text evidence="6">Belongs to the RuvA family.</text>
</comment>
<dbReference type="InterPro" id="IPR000085">
    <property type="entry name" value="RuvA"/>
</dbReference>
<evidence type="ECO:0000313" key="8">
    <source>
        <dbReference type="EMBL" id="KAF4407547.1"/>
    </source>
</evidence>
<comment type="caution">
    <text evidence="6">Lacks conserved residue(s) required for the propagation of feature annotation.</text>
</comment>
<dbReference type="InterPro" id="IPR012340">
    <property type="entry name" value="NA-bd_OB-fold"/>
</dbReference>
<dbReference type="Gene3D" id="1.10.8.10">
    <property type="entry name" value="DNA helicase RuvA subunit, C-terminal domain"/>
    <property type="match status" value="1"/>
</dbReference>
<comment type="domain">
    <text evidence="6">Has three domains with a flexible linker between the domains II and III and assumes an 'L' shape. Domain III is highly mobile and contacts RuvB.</text>
</comment>
<keyword evidence="9" id="KW-1185">Reference proteome</keyword>
<accession>A0ABQ7FF84</accession>
<feature type="domain" description="Helix-hairpin-helix DNA-binding motif class 1" evidence="7">
    <location>
        <begin position="107"/>
        <end position="126"/>
    </location>
</feature>
<gene>
    <name evidence="6 8" type="primary">ruvA</name>
    <name evidence="8" type="ORF">GCU69_18970</name>
</gene>
<organism evidence="8 9">
    <name type="scientific">Streptomyces lycii</name>
    <dbReference type="NCBI Taxonomy" id="2654337"/>
    <lineage>
        <taxon>Bacteria</taxon>
        <taxon>Bacillati</taxon>
        <taxon>Actinomycetota</taxon>
        <taxon>Actinomycetes</taxon>
        <taxon>Kitasatosporales</taxon>
        <taxon>Streptomycetaceae</taxon>
        <taxon>Streptomyces</taxon>
    </lineage>
</organism>
<evidence type="ECO:0000256" key="6">
    <source>
        <dbReference type="HAMAP-Rule" id="MF_00031"/>
    </source>
</evidence>
<dbReference type="SUPFAM" id="SSF46929">
    <property type="entry name" value="DNA helicase RuvA subunit, C-terminal domain"/>
    <property type="match status" value="1"/>
</dbReference>
<comment type="subcellular location">
    <subcellularLocation>
        <location evidence="6">Cytoplasm</location>
    </subcellularLocation>
</comment>
<comment type="function">
    <text evidence="6">The RuvA-RuvB-RuvC complex processes Holliday junction (HJ) DNA during genetic recombination and DNA repair, while the RuvA-RuvB complex plays an important role in the rescue of blocked DNA replication forks via replication fork reversal (RFR). RuvA specifically binds to HJ cruciform DNA, conferring on it an open structure. The RuvB hexamer acts as an ATP-dependent pump, pulling dsDNA into and through the RuvAB complex. HJ branch migration allows RuvC to scan DNA until it finds its consensus sequence, where it cleaves and resolves the cruciform DNA.</text>
</comment>
<keyword evidence="2 6" id="KW-0227">DNA damage</keyword>
<evidence type="ECO:0000256" key="5">
    <source>
        <dbReference type="ARBA" id="ARBA00023204"/>
    </source>
</evidence>
<evidence type="ECO:0000256" key="3">
    <source>
        <dbReference type="ARBA" id="ARBA00023125"/>
    </source>
</evidence>
<protein>
    <recommendedName>
        <fullName evidence="6">Holliday junction branch migration complex subunit RuvA</fullName>
    </recommendedName>
</protein>
<dbReference type="SMART" id="SM00278">
    <property type="entry name" value="HhH1"/>
    <property type="match status" value="2"/>
</dbReference>
<evidence type="ECO:0000259" key="7">
    <source>
        <dbReference type="SMART" id="SM00278"/>
    </source>
</evidence>
<feature type="region of interest" description="Domain III" evidence="6">
    <location>
        <begin position="151"/>
        <end position="211"/>
    </location>
</feature>
<name>A0ABQ7FF84_9ACTN</name>
<dbReference type="Pfam" id="PF07499">
    <property type="entry name" value="RuvA_C"/>
    <property type="match status" value="1"/>
</dbReference>
<evidence type="ECO:0000256" key="4">
    <source>
        <dbReference type="ARBA" id="ARBA00023172"/>
    </source>
</evidence>
<dbReference type="SUPFAM" id="SSF50249">
    <property type="entry name" value="Nucleic acid-binding proteins"/>
    <property type="match status" value="1"/>
</dbReference>
<dbReference type="NCBIfam" id="TIGR00084">
    <property type="entry name" value="ruvA"/>
    <property type="match status" value="1"/>
</dbReference>
<dbReference type="Pfam" id="PF01330">
    <property type="entry name" value="RuvA_N"/>
    <property type="match status" value="1"/>
</dbReference>
<dbReference type="EMBL" id="WHPN01000310">
    <property type="protein sequence ID" value="KAF4407547.1"/>
    <property type="molecule type" value="Genomic_DNA"/>
</dbReference>
<feature type="domain" description="Helix-hairpin-helix DNA-binding motif class 1" evidence="7">
    <location>
        <begin position="72"/>
        <end position="91"/>
    </location>
</feature>
<dbReference type="InterPro" id="IPR036267">
    <property type="entry name" value="RuvA_C_sf"/>
</dbReference>
<dbReference type="RefSeq" id="WP_098750936.1">
    <property type="nucleotide sequence ID" value="NZ_WHPN01000310.1"/>
</dbReference>
<evidence type="ECO:0000256" key="1">
    <source>
        <dbReference type="ARBA" id="ARBA00022490"/>
    </source>
</evidence>
<dbReference type="InterPro" id="IPR003583">
    <property type="entry name" value="Hlx-hairpin-Hlx_DNA-bd_motif"/>
</dbReference>
<dbReference type="SUPFAM" id="SSF47781">
    <property type="entry name" value="RuvA domain 2-like"/>
    <property type="match status" value="1"/>
</dbReference>
<dbReference type="InterPro" id="IPR013849">
    <property type="entry name" value="DNA_helicase_Holl-junc_RuvA_I"/>
</dbReference>
<keyword evidence="1 6" id="KW-0963">Cytoplasm</keyword>
<keyword evidence="3 6" id="KW-0238">DNA-binding</keyword>
<keyword evidence="4 6" id="KW-0233">DNA recombination</keyword>
<keyword evidence="5 6" id="KW-0234">DNA repair</keyword>
<comment type="caution">
    <text evidence="8">The sequence shown here is derived from an EMBL/GenBank/DDBJ whole genome shotgun (WGS) entry which is preliminary data.</text>
</comment>